<dbReference type="SUPFAM" id="SSF74982">
    <property type="entry name" value="Small protein B (SmpB)"/>
    <property type="match status" value="1"/>
</dbReference>
<dbReference type="AlphaFoldDB" id="A0A5J4R0D8"/>
<dbReference type="GO" id="GO:0005829">
    <property type="term" value="C:cytosol"/>
    <property type="evidence" value="ECO:0007669"/>
    <property type="project" value="TreeGrafter"/>
</dbReference>
<evidence type="ECO:0000313" key="3">
    <source>
        <dbReference type="EMBL" id="KAA6326998.1"/>
    </source>
</evidence>
<dbReference type="GO" id="GO:0070930">
    <property type="term" value="P:trans-translation-dependent protein tagging"/>
    <property type="evidence" value="ECO:0007669"/>
    <property type="project" value="TreeGrafter"/>
</dbReference>
<dbReference type="HAMAP" id="MF_00023">
    <property type="entry name" value="SmpB"/>
    <property type="match status" value="1"/>
</dbReference>
<sequence>ARRDRKLLLNKKELGKLERSIKETGFTMIPLRVFLNEKGLVKVVIALAKGKKWYDKRQSLKEKEDRREMDRMFKR</sequence>
<dbReference type="PANTHER" id="PTHR30308">
    <property type="entry name" value="TMRNA-BINDING COMPONENT OF TRANS-TRANSLATION TAGGING COMPLEX"/>
    <property type="match status" value="1"/>
</dbReference>
<dbReference type="Gene3D" id="2.40.280.10">
    <property type="match status" value="1"/>
</dbReference>
<keyword evidence="2" id="KW-0694">RNA-binding</keyword>
<organism evidence="3">
    <name type="scientific">termite gut metagenome</name>
    <dbReference type="NCBI Taxonomy" id="433724"/>
    <lineage>
        <taxon>unclassified sequences</taxon>
        <taxon>metagenomes</taxon>
        <taxon>organismal metagenomes</taxon>
    </lineage>
</organism>
<dbReference type="EMBL" id="SNRY01002065">
    <property type="protein sequence ID" value="KAA6326998.1"/>
    <property type="molecule type" value="Genomic_DNA"/>
</dbReference>
<dbReference type="PANTHER" id="PTHR30308:SF2">
    <property type="entry name" value="SSRA-BINDING PROTEIN"/>
    <property type="match status" value="1"/>
</dbReference>
<gene>
    <name evidence="3" type="ORF">EZS27_023975</name>
</gene>
<dbReference type="GO" id="GO:0003723">
    <property type="term" value="F:RNA binding"/>
    <property type="evidence" value="ECO:0007669"/>
    <property type="project" value="UniProtKB-KW"/>
</dbReference>
<keyword evidence="1" id="KW-0963">Cytoplasm</keyword>
<name>A0A5J4R0D8_9ZZZZ</name>
<accession>A0A5J4R0D8</accession>
<comment type="caution">
    <text evidence="3">The sequence shown here is derived from an EMBL/GenBank/DDBJ whole genome shotgun (WGS) entry which is preliminary data.</text>
</comment>
<reference evidence="3" key="1">
    <citation type="submission" date="2019-03" db="EMBL/GenBank/DDBJ databases">
        <title>Single cell metagenomics reveals metabolic interactions within the superorganism composed of flagellate Streblomastix strix and complex community of Bacteroidetes bacteria on its surface.</title>
        <authorList>
            <person name="Treitli S.C."/>
            <person name="Kolisko M."/>
            <person name="Husnik F."/>
            <person name="Keeling P."/>
            <person name="Hampl V."/>
        </authorList>
    </citation>
    <scope>NUCLEOTIDE SEQUENCE</scope>
    <source>
        <strain evidence="3">STM</strain>
    </source>
</reference>
<protein>
    <submittedName>
        <fullName evidence="3">SsrA-binding protein</fullName>
    </submittedName>
</protein>
<dbReference type="InterPro" id="IPR023620">
    <property type="entry name" value="SmpB"/>
</dbReference>
<evidence type="ECO:0000256" key="2">
    <source>
        <dbReference type="ARBA" id="ARBA00022884"/>
    </source>
</evidence>
<evidence type="ECO:0000256" key="1">
    <source>
        <dbReference type="ARBA" id="ARBA00022490"/>
    </source>
</evidence>
<dbReference type="InterPro" id="IPR000037">
    <property type="entry name" value="SsrA-bd_prot"/>
</dbReference>
<dbReference type="Pfam" id="PF01668">
    <property type="entry name" value="SmpB"/>
    <property type="match status" value="1"/>
</dbReference>
<feature type="non-terminal residue" evidence="3">
    <location>
        <position position="1"/>
    </location>
</feature>
<proteinExistence type="inferred from homology"/>